<dbReference type="GO" id="GO:0005776">
    <property type="term" value="C:autophagosome"/>
    <property type="evidence" value="ECO:0007669"/>
    <property type="project" value="TreeGrafter"/>
</dbReference>
<dbReference type="FunFam" id="1.10.246.190:FF:000001">
    <property type="entry name" value="Autophagy related 5"/>
    <property type="match status" value="1"/>
</dbReference>
<comment type="subunit">
    <text evidence="7">Conjugated with atg-12.</text>
</comment>
<evidence type="ECO:0000256" key="6">
    <source>
        <dbReference type="ARBA" id="ARBA00023136"/>
    </source>
</evidence>
<reference evidence="12" key="1">
    <citation type="submission" date="2010-08" db="EMBL/GenBank/DDBJ databases">
        <authorList>
            <consortium name="Caenorhabditis japonica Sequencing Consortium"/>
            <person name="Wilson R.K."/>
        </authorList>
    </citation>
    <scope>NUCLEOTIDE SEQUENCE [LARGE SCALE GENOMIC DNA]</scope>
    <source>
        <strain evidence="12">DF5081</strain>
    </source>
</reference>
<evidence type="ECO:0000256" key="1">
    <source>
        <dbReference type="ARBA" id="ARBA00004623"/>
    </source>
</evidence>
<dbReference type="Pfam" id="PF20638">
    <property type="entry name" value="ATG5_UblA"/>
    <property type="match status" value="1"/>
</dbReference>
<feature type="domain" description="Autophagy protein ATG5 UblA" evidence="10">
    <location>
        <begin position="9"/>
        <end position="102"/>
    </location>
</feature>
<dbReference type="GO" id="GO:0044233">
    <property type="term" value="C:mitochondria-associated endoplasmic reticulum membrane contact site"/>
    <property type="evidence" value="ECO:0007669"/>
    <property type="project" value="TreeGrafter"/>
</dbReference>
<dbReference type="Gene3D" id="1.10.246.190">
    <property type="entry name" value="Autophagy protein Apg5, helix rich domain"/>
    <property type="match status" value="1"/>
</dbReference>
<dbReference type="AlphaFoldDB" id="A0A8R1DGD0"/>
<name>A0A8R1DGD0_CAEJA</name>
<accession>A0A8R1DGD0</accession>
<dbReference type="EnsemblMetazoa" id="CJA02034.2">
    <property type="protein sequence ID" value="CJA02034.2"/>
    <property type="gene ID" value="WBGene00121238"/>
</dbReference>
<keyword evidence="3 7" id="KW-1017">Isopeptide bond</keyword>
<dbReference type="GO" id="GO:0000422">
    <property type="term" value="P:autophagy of mitochondrion"/>
    <property type="evidence" value="ECO:0007669"/>
    <property type="project" value="TreeGrafter"/>
</dbReference>
<dbReference type="PANTHER" id="PTHR13040">
    <property type="entry name" value="AUTOPHAGY PROTEIN 5"/>
    <property type="match status" value="1"/>
</dbReference>
<dbReference type="GO" id="GO:0006995">
    <property type="term" value="P:cellular response to nitrogen starvation"/>
    <property type="evidence" value="ECO:0007669"/>
    <property type="project" value="TreeGrafter"/>
</dbReference>
<dbReference type="GO" id="GO:0061908">
    <property type="term" value="C:phagophore"/>
    <property type="evidence" value="ECO:0007669"/>
    <property type="project" value="TreeGrafter"/>
</dbReference>
<dbReference type="InterPro" id="IPR048940">
    <property type="entry name" value="ATG5_HBR"/>
</dbReference>
<evidence type="ECO:0000256" key="2">
    <source>
        <dbReference type="ARBA" id="ARBA00006910"/>
    </source>
</evidence>
<reference evidence="11" key="2">
    <citation type="submission" date="2022-06" db="UniProtKB">
        <authorList>
            <consortium name="EnsemblMetazoa"/>
        </authorList>
    </citation>
    <scope>IDENTIFICATION</scope>
    <source>
        <strain evidence="11">DF5081</strain>
    </source>
</reference>
<evidence type="ECO:0000256" key="7">
    <source>
        <dbReference type="RuleBase" id="RU361202"/>
    </source>
</evidence>
<keyword evidence="5 7" id="KW-0072">Autophagy</keyword>
<evidence type="ECO:0000313" key="12">
    <source>
        <dbReference type="Proteomes" id="UP000005237"/>
    </source>
</evidence>
<feature type="domain" description="Autophagy protein ATG5 UblB" evidence="8">
    <location>
        <begin position="180"/>
        <end position="261"/>
    </location>
</feature>
<protein>
    <recommendedName>
        <fullName evidence="7">Autophagy protein 5</fullName>
    </recommendedName>
</protein>
<dbReference type="OMA" id="SASMHTR"/>
<dbReference type="Gene3D" id="3.10.20.620">
    <property type="match status" value="1"/>
</dbReference>
<evidence type="ECO:0000256" key="3">
    <source>
        <dbReference type="ARBA" id="ARBA00022499"/>
    </source>
</evidence>
<dbReference type="GO" id="GO:0019776">
    <property type="term" value="F:Atg8-family ligase activity"/>
    <property type="evidence" value="ECO:0007669"/>
    <property type="project" value="TreeGrafter"/>
</dbReference>
<dbReference type="InterPro" id="IPR042526">
    <property type="entry name" value="Atg5_HR"/>
</dbReference>
<evidence type="ECO:0000313" key="11">
    <source>
        <dbReference type="EnsemblMetazoa" id="CJA02034.2"/>
    </source>
</evidence>
<dbReference type="InterPro" id="IPR007239">
    <property type="entry name" value="Atg5"/>
</dbReference>
<dbReference type="GO" id="GO:0010506">
    <property type="term" value="P:regulation of autophagy"/>
    <property type="evidence" value="ECO:0007669"/>
    <property type="project" value="EnsemblMetazoa"/>
</dbReference>
<dbReference type="EnsemblMetazoa" id="CJA02034.1">
    <property type="protein sequence ID" value="CJA02034.1"/>
    <property type="gene ID" value="WBGene00121238"/>
</dbReference>
<dbReference type="GO" id="GO:0034045">
    <property type="term" value="C:phagophore assembly site membrane"/>
    <property type="evidence" value="ECO:0007669"/>
    <property type="project" value="UniProtKB-SubCell"/>
</dbReference>
<evidence type="ECO:0000259" key="10">
    <source>
        <dbReference type="Pfam" id="PF20638"/>
    </source>
</evidence>
<keyword evidence="12" id="KW-1185">Reference proteome</keyword>
<dbReference type="InterPro" id="IPR048939">
    <property type="entry name" value="ATG5_UblA"/>
</dbReference>
<keyword evidence="4 7" id="KW-0832">Ubl conjugation</keyword>
<comment type="subcellular location">
    <subcellularLocation>
        <location evidence="1 7">Preautophagosomal structure membrane</location>
        <topology evidence="1 7">Peripheral membrane protein</topology>
    </subcellularLocation>
</comment>
<feature type="domain" description="Autophagy protein ATG5 alpha-helical bundle region" evidence="9">
    <location>
        <begin position="116"/>
        <end position="171"/>
    </location>
</feature>
<evidence type="ECO:0000259" key="8">
    <source>
        <dbReference type="Pfam" id="PF04106"/>
    </source>
</evidence>
<dbReference type="Pfam" id="PF20637">
    <property type="entry name" value="ATG5_HBR"/>
    <property type="match status" value="1"/>
</dbReference>
<proteinExistence type="inferred from homology"/>
<dbReference type="Gene3D" id="3.10.20.90">
    <property type="entry name" value="Phosphatidylinositol 3-kinase Catalytic Subunit, Chain A, domain 1"/>
    <property type="match status" value="1"/>
</dbReference>
<dbReference type="Proteomes" id="UP000005237">
    <property type="component" value="Unassembled WGS sequence"/>
</dbReference>
<comment type="similarity">
    <text evidence="2 7">Belongs to the ATG5 family.</text>
</comment>
<dbReference type="PANTHER" id="PTHR13040:SF2">
    <property type="entry name" value="AUTOPHAGY PROTEIN 5"/>
    <property type="match status" value="1"/>
</dbReference>
<dbReference type="GO" id="GO:0034274">
    <property type="term" value="C:Atg12-Atg5-Atg16 complex"/>
    <property type="evidence" value="ECO:0007669"/>
    <property type="project" value="TreeGrafter"/>
</dbReference>
<evidence type="ECO:0000256" key="4">
    <source>
        <dbReference type="ARBA" id="ARBA00022843"/>
    </source>
</evidence>
<dbReference type="Pfam" id="PF04106">
    <property type="entry name" value="ATG5_UblB"/>
    <property type="match status" value="1"/>
</dbReference>
<dbReference type="InterPro" id="IPR048318">
    <property type="entry name" value="ATG5_UblB"/>
</dbReference>
<dbReference type="GO" id="GO:0034727">
    <property type="term" value="P:piecemeal microautophagy of the nucleus"/>
    <property type="evidence" value="ECO:0007669"/>
    <property type="project" value="TreeGrafter"/>
</dbReference>
<organism evidence="11 12">
    <name type="scientific">Caenorhabditis japonica</name>
    <dbReference type="NCBI Taxonomy" id="281687"/>
    <lineage>
        <taxon>Eukaryota</taxon>
        <taxon>Metazoa</taxon>
        <taxon>Ecdysozoa</taxon>
        <taxon>Nematoda</taxon>
        <taxon>Chromadorea</taxon>
        <taxon>Rhabditida</taxon>
        <taxon>Rhabditina</taxon>
        <taxon>Rhabditomorpha</taxon>
        <taxon>Rhabditoidea</taxon>
        <taxon>Rhabditidae</taxon>
        <taxon>Peloderinae</taxon>
        <taxon>Caenorhabditis</taxon>
    </lineage>
</organism>
<keyword evidence="6 7" id="KW-0472">Membrane</keyword>
<comment type="function">
    <text evidence="7">Involved in autophagic vesicle formation.</text>
</comment>
<evidence type="ECO:0000259" key="9">
    <source>
        <dbReference type="Pfam" id="PF20637"/>
    </source>
</evidence>
<sequence length="265" mass="30115">MDYEVCRKVWESQVPVQFTLHSNSALGDPLPFYTMLPRYSFLALAVPRVLAYFNRREDGEKIVIDQIWLEASGSPAKMYAPVGVLYDLQNLERDQILEITVKTSSPPPGFVPIDRNAMEAIFMQSIKEADYLKTKAATTNNMQKEEYAQLWRSVTNNNFDEYWTIIQKLMEEKDGKEFDHIPLRVCMKNKPFKQILISSKDKSGSLITIGDAIAQVLEDSAVADPSDFRITSHGIDVPPHTPLIFAAKNMAYPDNFVHIVVVPKL</sequence>
<dbReference type="GO" id="GO:0000045">
    <property type="term" value="P:autophagosome assembly"/>
    <property type="evidence" value="ECO:0007669"/>
    <property type="project" value="EnsemblMetazoa"/>
</dbReference>
<dbReference type="InterPro" id="IPR042527">
    <property type="entry name" value="Atg5_UblA_dom_sf"/>
</dbReference>
<evidence type="ECO:0000256" key="5">
    <source>
        <dbReference type="ARBA" id="ARBA00023006"/>
    </source>
</evidence>